<dbReference type="NCBIfam" id="TIGR02605">
    <property type="entry name" value="CxxC_CxxC_SSSS"/>
    <property type="match status" value="1"/>
</dbReference>
<dbReference type="SMART" id="SM00834">
    <property type="entry name" value="CxxC_CXXC_SSSS"/>
    <property type="match status" value="1"/>
</dbReference>
<reference evidence="3 4" key="1">
    <citation type="submission" date="2020-04" db="EMBL/GenBank/DDBJ databases">
        <authorList>
            <person name="Klaysubun C."/>
            <person name="Duangmal K."/>
            <person name="Lipun K."/>
        </authorList>
    </citation>
    <scope>NUCLEOTIDE SEQUENCE [LARGE SCALE GENOMIC DNA]</scope>
    <source>
        <strain evidence="3 4">K10HN5</strain>
    </source>
</reference>
<comment type="caution">
    <text evidence="3">The sequence shown here is derived from an EMBL/GenBank/DDBJ whole genome shotgun (WGS) entry which is preliminary data.</text>
</comment>
<sequence length="99" mass="10947">MPTYTYRCPNCGSFDLVRPMAQADAQARCPDCGSEGRRVYGAPALRAMEAKLRRALDAGERSADAPEVVTSVPSRAADRRRGRATRYTTDPRHARLPRP</sequence>
<feature type="region of interest" description="Disordered" evidence="1">
    <location>
        <begin position="58"/>
        <end position="99"/>
    </location>
</feature>
<dbReference type="Pfam" id="PF09723">
    <property type="entry name" value="Zn_ribbon_8"/>
    <property type="match status" value="1"/>
</dbReference>
<feature type="domain" description="Putative regulatory protein FmdB zinc ribbon" evidence="2">
    <location>
        <begin position="1"/>
        <end position="41"/>
    </location>
</feature>
<dbReference type="InterPro" id="IPR013429">
    <property type="entry name" value="Regulatory_FmdB_Zinc_ribbon"/>
</dbReference>
<protein>
    <submittedName>
        <fullName evidence="3">Zinc ribbon domain-containing protein</fullName>
    </submittedName>
</protein>
<organism evidence="3 4">
    <name type="scientific">Pseudonocardia acidicola</name>
    <dbReference type="NCBI Taxonomy" id="2724939"/>
    <lineage>
        <taxon>Bacteria</taxon>
        <taxon>Bacillati</taxon>
        <taxon>Actinomycetota</taxon>
        <taxon>Actinomycetes</taxon>
        <taxon>Pseudonocardiales</taxon>
        <taxon>Pseudonocardiaceae</taxon>
        <taxon>Pseudonocardia</taxon>
    </lineage>
</organism>
<evidence type="ECO:0000313" key="3">
    <source>
        <dbReference type="EMBL" id="NMI00133.1"/>
    </source>
</evidence>
<evidence type="ECO:0000313" key="4">
    <source>
        <dbReference type="Proteomes" id="UP000820669"/>
    </source>
</evidence>
<accession>A0ABX1SH63</accession>
<dbReference type="Proteomes" id="UP000820669">
    <property type="component" value="Unassembled WGS sequence"/>
</dbReference>
<dbReference type="EMBL" id="JAAXLA010000049">
    <property type="protein sequence ID" value="NMI00133.1"/>
    <property type="molecule type" value="Genomic_DNA"/>
</dbReference>
<evidence type="ECO:0000256" key="1">
    <source>
        <dbReference type="SAM" id="MobiDB-lite"/>
    </source>
</evidence>
<proteinExistence type="predicted"/>
<gene>
    <name evidence="3" type="ORF">HF526_22885</name>
</gene>
<evidence type="ECO:0000259" key="2">
    <source>
        <dbReference type="SMART" id="SM00834"/>
    </source>
</evidence>
<name>A0ABX1SH63_9PSEU</name>
<keyword evidence="4" id="KW-1185">Reference proteome</keyword>